<dbReference type="RefSeq" id="WP_159298052.1">
    <property type="nucleotide sequence ID" value="NZ_BJCK01000097.1"/>
</dbReference>
<gene>
    <name evidence="1" type="ORF">NIES3807_38290</name>
</gene>
<organism evidence="1 2">
    <name type="scientific">Microcystis aeruginosa NIES-3807</name>
    <dbReference type="NCBI Taxonomy" id="2517785"/>
    <lineage>
        <taxon>Bacteria</taxon>
        <taxon>Bacillati</taxon>
        <taxon>Cyanobacteriota</taxon>
        <taxon>Cyanophyceae</taxon>
        <taxon>Oscillatoriophycideae</taxon>
        <taxon>Chroococcales</taxon>
        <taxon>Microcystaceae</taxon>
        <taxon>Microcystis</taxon>
    </lineage>
</organism>
<protein>
    <submittedName>
        <fullName evidence="1">Uncharacterized protein</fullName>
    </submittedName>
</protein>
<evidence type="ECO:0000313" key="2">
    <source>
        <dbReference type="Proteomes" id="UP000441080"/>
    </source>
</evidence>
<sequence>MRHKDISVQTRENLSPLSPLLSLTKKYQFLERHERELILEGFLLFLLSI</sequence>
<name>A0AAD3B305_MICAE</name>
<dbReference type="EMBL" id="BJCK01000097">
    <property type="protein sequence ID" value="GCL60644.1"/>
    <property type="molecule type" value="Genomic_DNA"/>
</dbReference>
<reference evidence="1 2" key="1">
    <citation type="submission" date="2019-02" db="EMBL/GenBank/DDBJ databases">
        <title>Draft genome sequence of Arthrospira platensis NIES-3807.</title>
        <authorList>
            <person name="Yamaguchi H."/>
            <person name="Suzuki S."/>
            <person name="Kawachi M."/>
        </authorList>
    </citation>
    <scope>NUCLEOTIDE SEQUENCE [LARGE SCALE GENOMIC DNA]</scope>
    <source>
        <strain evidence="1 2">NIES-3807</strain>
    </source>
</reference>
<dbReference type="Proteomes" id="UP000441080">
    <property type="component" value="Unassembled WGS sequence"/>
</dbReference>
<proteinExistence type="predicted"/>
<dbReference type="AlphaFoldDB" id="A0AAD3B305"/>
<evidence type="ECO:0000313" key="1">
    <source>
        <dbReference type="EMBL" id="GCL60644.1"/>
    </source>
</evidence>
<comment type="caution">
    <text evidence="1">The sequence shown here is derived from an EMBL/GenBank/DDBJ whole genome shotgun (WGS) entry which is preliminary data.</text>
</comment>
<accession>A0AAD3B305</accession>